<gene>
    <name evidence="2" type="ORF">H9784_09640</name>
</gene>
<organism evidence="2 3">
    <name type="scientific">Candidatus Desulfovibrio intestinavium</name>
    <dbReference type="NCBI Taxonomy" id="2838534"/>
    <lineage>
        <taxon>Bacteria</taxon>
        <taxon>Pseudomonadati</taxon>
        <taxon>Thermodesulfobacteriota</taxon>
        <taxon>Desulfovibrionia</taxon>
        <taxon>Desulfovibrionales</taxon>
        <taxon>Desulfovibrionaceae</taxon>
        <taxon>Desulfovibrio</taxon>
    </lineage>
</organism>
<evidence type="ECO:0000313" key="3">
    <source>
        <dbReference type="Proteomes" id="UP000823821"/>
    </source>
</evidence>
<dbReference type="Proteomes" id="UP000823821">
    <property type="component" value="Unassembled WGS sequence"/>
</dbReference>
<reference evidence="2" key="2">
    <citation type="submission" date="2021-04" db="EMBL/GenBank/DDBJ databases">
        <authorList>
            <person name="Gilroy R."/>
        </authorList>
    </citation>
    <scope>NUCLEOTIDE SEQUENCE</scope>
    <source>
        <strain evidence="2">5032</strain>
    </source>
</reference>
<evidence type="ECO:0000256" key="1">
    <source>
        <dbReference type="SAM" id="MobiDB-lite"/>
    </source>
</evidence>
<dbReference type="EMBL" id="DWZD01000050">
    <property type="protein sequence ID" value="HJA79808.1"/>
    <property type="molecule type" value="Genomic_DNA"/>
</dbReference>
<evidence type="ECO:0000313" key="2">
    <source>
        <dbReference type="EMBL" id="HJA79808.1"/>
    </source>
</evidence>
<accession>A0A9D2HQ90</accession>
<sequence length="105" mass="11914">MPTSASAPLPPALHPRRDRSRPCPPVRHSAALYLRLPARQIALFRFLLEAWENVAYFTVLDRREALIKVVFSPHMAEALRHVLADIARSVTLEPLPPLPEPVRHD</sequence>
<proteinExistence type="predicted"/>
<protein>
    <submittedName>
        <fullName evidence="2">DUF4911 domain-containing protein</fullName>
    </submittedName>
</protein>
<reference evidence="2" key="1">
    <citation type="journal article" date="2021" name="PeerJ">
        <title>Extensive microbial diversity within the chicken gut microbiome revealed by metagenomics and culture.</title>
        <authorList>
            <person name="Gilroy R."/>
            <person name="Ravi A."/>
            <person name="Getino M."/>
            <person name="Pursley I."/>
            <person name="Horton D.L."/>
            <person name="Alikhan N.F."/>
            <person name="Baker D."/>
            <person name="Gharbi K."/>
            <person name="Hall N."/>
            <person name="Watson M."/>
            <person name="Adriaenssens E.M."/>
            <person name="Foster-Nyarko E."/>
            <person name="Jarju S."/>
            <person name="Secka A."/>
            <person name="Antonio M."/>
            <person name="Oren A."/>
            <person name="Chaudhuri R.R."/>
            <person name="La Ragione R."/>
            <person name="Hildebrand F."/>
            <person name="Pallen M.J."/>
        </authorList>
    </citation>
    <scope>NUCLEOTIDE SEQUENCE</scope>
    <source>
        <strain evidence="2">5032</strain>
    </source>
</reference>
<dbReference type="Pfam" id="PF16256">
    <property type="entry name" value="DUF4911"/>
    <property type="match status" value="1"/>
</dbReference>
<feature type="region of interest" description="Disordered" evidence="1">
    <location>
        <begin position="1"/>
        <end position="24"/>
    </location>
</feature>
<name>A0A9D2HQ90_9BACT</name>
<comment type="caution">
    <text evidence="2">The sequence shown here is derived from an EMBL/GenBank/DDBJ whole genome shotgun (WGS) entry which is preliminary data.</text>
</comment>
<dbReference type="InterPro" id="IPR032587">
    <property type="entry name" value="DUF4911"/>
</dbReference>
<dbReference type="AlphaFoldDB" id="A0A9D2HQ90"/>